<gene>
    <name evidence="2" type="ORF">BJX68DRAFT_246712</name>
</gene>
<protein>
    <submittedName>
        <fullName evidence="2">Uncharacterized protein</fullName>
    </submittedName>
</protein>
<organism evidence="2 3">
    <name type="scientific">Aspergillus pseudodeflectus</name>
    <dbReference type="NCBI Taxonomy" id="176178"/>
    <lineage>
        <taxon>Eukaryota</taxon>
        <taxon>Fungi</taxon>
        <taxon>Dikarya</taxon>
        <taxon>Ascomycota</taxon>
        <taxon>Pezizomycotina</taxon>
        <taxon>Eurotiomycetes</taxon>
        <taxon>Eurotiomycetidae</taxon>
        <taxon>Eurotiales</taxon>
        <taxon>Aspergillaceae</taxon>
        <taxon>Aspergillus</taxon>
        <taxon>Aspergillus subgen. Nidulantes</taxon>
    </lineage>
</organism>
<sequence>MRAGGGSYMRNSSWMSSHAGNRLCSSSRLLTRPRRVWSFFRLLSRNVAFDHLRSLRLWEVSDAILATAAKYRFPSLTSLALDPLQRPHGRQTSPHRHSGSNIPHQPRPLRLIAL</sequence>
<comment type="caution">
    <text evidence="2">The sequence shown here is derived from an EMBL/GenBank/DDBJ whole genome shotgun (WGS) entry which is preliminary data.</text>
</comment>
<evidence type="ECO:0000256" key="1">
    <source>
        <dbReference type="SAM" id="MobiDB-lite"/>
    </source>
</evidence>
<feature type="compositionally biased region" description="Basic residues" evidence="1">
    <location>
        <begin position="87"/>
        <end position="98"/>
    </location>
</feature>
<proteinExistence type="predicted"/>
<accession>A0ABR4JJW2</accession>
<dbReference type="GeneID" id="98156848"/>
<dbReference type="RefSeq" id="XP_070893984.1">
    <property type="nucleotide sequence ID" value="XM_071041684.1"/>
</dbReference>
<dbReference type="EMBL" id="JBFXLR010000066">
    <property type="protein sequence ID" value="KAL2840333.1"/>
    <property type="molecule type" value="Genomic_DNA"/>
</dbReference>
<dbReference type="Proteomes" id="UP001610444">
    <property type="component" value="Unassembled WGS sequence"/>
</dbReference>
<name>A0ABR4JJW2_9EURO</name>
<evidence type="ECO:0000313" key="2">
    <source>
        <dbReference type="EMBL" id="KAL2840333.1"/>
    </source>
</evidence>
<keyword evidence="3" id="KW-1185">Reference proteome</keyword>
<reference evidence="2 3" key="1">
    <citation type="submission" date="2024-07" db="EMBL/GenBank/DDBJ databases">
        <title>Section-level genome sequencing and comparative genomics of Aspergillus sections Usti and Cavernicolus.</title>
        <authorList>
            <consortium name="Lawrence Berkeley National Laboratory"/>
            <person name="Nybo J.L."/>
            <person name="Vesth T.C."/>
            <person name="Theobald S."/>
            <person name="Frisvad J.C."/>
            <person name="Larsen T.O."/>
            <person name="Kjaerboelling I."/>
            <person name="Rothschild-Mancinelli K."/>
            <person name="Lyhne E.K."/>
            <person name="Kogle M.E."/>
            <person name="Barry K."/>
            <person name="Clum A."/>
            <person name="Na H."/>
            <person name="Ledsgaard L."/>
            <person name="Lin J."/>
            <person name="Lipzen A."/>
            <person name="Kuo A."/>
            <person name="Riley R."/>
            <person name="Mondo S."/>
            <person name="LaButti K."/>
            <person name="Haridas S."/>
            <person name="Pangalinan J."/>
            <person name="Salamov A.A."/>
            <person name="Simmons B.A."/>
            <person name="Magnuson J.K."/>
            <person name="Chen J."/>
            <person name="Drula E."/>
            <person name="Henrissat B."/>
            <person name="Wiebenga A."/>
            <person name="Lubbers R.J."/>
            <person name="Gomes A.C."/>
            <person name="Macurrencykelacurrency M.R."/>
            <person name="Stajich J."/>
            <person name="Grigoriev I.V."/>
            <person name="Mortensen U.H."/>
            <person name="De vries R.P."/>
            <person name="Baker S.E."/>
            <person name="Andersen M.R."/>
        </authorList>
    </citation>
    <scope>NUCLEOTIDE SEQUENCE [LARGE SCALE GENOMIC DNA]</scope>
    <source>
        <strain evidence="2 3">CBS 756.74</strain>
    </source>
</reference>
<evidence type="ECO:0000313" key="3">
    <source>
        <dbReference type="Proteomes" id="UP001610444"/>
    </source>
</evidence>
<feature type="region of interest" description="Disordered" evidence="1">
    <location>
        <begin position="82"/>
        <end position="107"/>
    </location>
</feature>